<dbReference type="Proteomes" id="UP000193228">
    <property type="component" value="Unassembled WGS sequence"/>
</dbReference>
<reference evidence="2" key="1">
    <citation type="submission" date="2017-04" db="EMBL/GenBank/DDBJ databases">
        <authorList>
            <person name="Varghese N."/>
            <person name="Submissions S."/>
        </authorList>
    </citation>
    <scope>NUCLEOTIDE SEQUENCE [LARGE SCALE GENOMIC DNA]</scope>
    <source>
        <strain evidence="2">LMG 29540</strain>
    </source>
</reference>
<dbReference type="STRING" id="1515439.SAMN06265784_11257"/>
<dbReference type="EMBL" id="FXAT01000012">
    <property type="protein sequence ID" value="SMG58933.1"/>
    <property type="molecule type" value="Genomic_DNA"/>
</dbReference>
<accession>A0A1X7M082</accession>
<evidence type="ECO:0000313" key="2">
    <source>
        <dbReference type="Proteomes" id="UP000193228"/>
    </source>
</evidence>
<sequence>MRCAFLARPRPLQGIGMSEHSLMDLNAGAQAWAEQFGSAPLSAVHAVSLVGSAHATVRAAGTAAQLLDWLDADVFTHTLQQQEPGHAR</sequence>
<organism evidence="1 2">
    <name type="scientific">Paraburkholderia susongensis</name>
    <dbReference type="NCBI Taxonomy" id="1515439"/>
    <lineage>
        <taxon>Bacteria</taxon>
        <taxon>Pseudomonadati</taxon>
        <taxon>Pseudomonadota</taxon>
        <taxon>Betaproteobacteria</taxon>
        <taxon>Burkholderiales</taxon>
        <taxon>Burkholderiaceae</taxon>
        <taxon>Paraburkholderia</taxon>
    </lineage>
</organism>
<protein>
    <submittedName>
        <fullName evidence="1">Uncharacterized protein</fullName>
    </submittedName>
</protein>
<evidence type="ECO:0000313" key="1">
    <source>
        <dbReference type="EMBL" id="SMG58933.1"/>
    </source>
</evidence>
<gene>
    <name evidence="1" type="ORF">SAMN06265784_11257</name>
</gene>
<proteinExistence type="predicted"/>
<dbReference type="AlphaFoldDB" id="A0A1X7M082"/>
<keyword evidence="2" id="KW-1185">Reference proteome</keyword>
<name>A0A1X7M082_9BURK</name>